<evidence type="ECO:0000313" key="1">
    <source>
        <dbReference type="EMBL" id="MBE4907486.1"/>
    </source>
</evidence>
<dbReference type="Proteomes" id="UP001516662">
    <property type="component" value="Unassembled WGS sequence"/>
</dbReference>
<evidence type="ECO:0000313" key="2">
    <source>
        <dbReference type="Proteomes" id="UP001516662"/>
    </source>
</evidence>
<proteinExistence type="predicted"/>
<dbReference type="Pfam" id="PF09954">
    <property type="entry name" value="DUF2188"/>
    <property type="match status" value="1"/>
</dbReference>
<accession>A0ABR9QGD2</accession>
<dbReference type="InterPro" id="IPR018691">
    <property type="entry name" value="DUF2188"/>
</dbReference>
<dbReference type="RefSeq" id="WP_193534960.1">
    <property type="nucleotide sequence ID" value="NZ_JADCLJ010000009.1"/>
</dbReference>
<comment type="caution">
    <text evidence="1">The sequence shown here is derived from an EMBL/GenBank/DDBJ whole genome shotgun (WGS) entry which is preliminary data.</text>
</comment>
<organism evidence="1 2">
    <name type="scientific">Litchfieldia luteola</name>
    <dbReference type="NCBI Taxonomy" id="682179"/>
    <lineage>
        <taxon>Bacteria</taxon>
        <taxon>Bacillati</taxon>
        <taxon>Bacillota</taxon>
        <taxon>Bacilli</taxon>
        <taxon>Bacillales</taxon>
        <taxon>Bacillaceae</taxon>
        <taxon>Litchfieldia</taxon>
    </lineage>
</organism>
<keyword evidence="2" id="KW-1185">Reference proteome</keyword>
<dbReference type="EMBL" id="JADCLJ010000009">
    <property type="protein sequence ID" value="MBE4907486.1"/>
    <property type="molecule type" value="Genomic_DNA"/>
</dbReference>
<name>A0ABR9QGD2_9BACI</name>
<reference evidence="1 2" key="1">
    <citation type="submission" date="2020-10" db="EMBL/GenBank/DDBJ databases">
        <title>Bacillus sp. HD4P25, an endophyte from a halophyte.</title>
        <authorList>
            <person name="Sun J.-Q."/>
        </authorList>
    </citation>
    <scope>NUCLEOTIDE SEQUENCE [LARGE SCALE GENOMIC DNA]</scope>
    <source>
        <strain evidence="1 2">YIM 93174</strain>
    </source>
</reference>
<sequence>MSWNIKDYPDSMKNLDEVVREEAIGIANGLLDEGFEAGRAIPIAVARAKKTYGDDNPIRHVVPHSDGWAIKKEKTQRASGIFNTKKEALKKAQQMASEEHTRLIIHRQDGKIEKHQTFE</sequence>
<protein>
    <submittedName>
        <fullName evidence="1">DUF2188 domain-containing protein</fullName>
    </submittedName>
</protein>
<gene>
    <name evidence="1" type="ORF">IMZ08_05335</name>
</gene>